<accession>A0A0D8JYX9</accession>
<protein>
    <submittedName>
        <fullName evidence="1">Uncharacterized protein</fullName>
    </submittedName>
</protein>
<dbReference type="InParanoid" id="A0A0D8JYX9"/>
<keyword evidence="2" id="KW-1185">Reference proteome</keyword>
<dbReference type="Proteomes" id="UP000001261">
    <property type="component" value="Unassembled WGS sequence"/>
</dbReference>
<reference evidence="2" key="2">
    <citation type="journal article" date="2010" name="Genome Res.">
        <title>Population genomic sequencing of Coccidioides fungi reveals recent hybridization and transposon control.</title>
        <authorList>
            <person name="Neafsey D.E."/>
            <person name="Barker B.M."/>
            <person name="Sharpton T.J."/>
            <person name="Stajich J.E."/>
            <person name="Park D.J."/>
            <person name="Whiston E."/>
            <person name="Hung C.-Y."/>
            <person name="McMahan C."/>
            <person name="White J."/>
            <person name="Sykes S."/>
            <person name="Heiman D."/>
            <person name="Young S."/>
            <person name="Zeng Q."/>
            <person name="Abouelleil A."/>
            <person name="Aftuck L."/>
            <person name="Bessette D."/>
            <person name="Brown A."/>
            <person name="FitzGerald M."/>
            <person name="Lui A."/>
            <person name="Macdonald J.P."/>
            <person name="Priest M."/>
            <person name="Orbach M.J."/>
            <person name="Galgiani J.N."/>
            <person name="Kirkland T.N."/>
            <person name="Cole G.T."/>
            <person name="Birren B.W."/>
            <person name="Henn M.R."/>
            <person name="Taylor J.W."/>
            <person name="Rounsley S.D."/>
        </authorList>
    </citation>
    <scope>GENOME REANNOTATION</scope>
    <source>
        <strain evidence="2">RS</strain>
    </source>
</reference>
<sequence length="127" mass="14090">MNVSAPESQDSTLANRNRCQNLPCYRKAWERAKSMCAKGPLHPSYIHAPRAWQAFSATLWNVLGGFDDEPTSTRAYLINANAKSRRRLMQRALNYDCELSLALGPVPGGQVVAVTPDGWLNDVSLRS</sequence>
<dbReference type="GeneID" id="4564810"/>
<name>A0A0D8JYX9_COCIM</name>
<dbReference type="KEGG" id="cim:CIMG_03250"/>
<evidence type="ECO:0000313" key="1">
    <source>
        <dbReference type="EMBL" id="KJF61473.1"/>
    </source>
</evidence>
<dbReference type="AlphaFoldDB" id="A0A0D8JYX9"/>
<dbReference type="RefSeq" id="XP_012213628.1">
    <property type="nucleotide sequence ID" value="XM_012358205.1"/>
</dbReference>
<dbReference type="EMBL" id="GG704916">
    <property type="protein sequence ID" value="KJF61473.1"/>
    <property type="molecule type" value="Genomic_DNA"/>
</dbReference>
<dbReference type="VEuPathDB" id="FungiDB:CIMG_03250"/>
<evidence type="ECO:0000313" key="2">
    <source>
        <dbReference type="Proteomes" id="UP000001261"/>
    </source>
</evidence>
<proteinExistence type="predicted"/>
<reference evidence="2" key="1">
    <citation type="journal article" date="2009" name="Genome Res.">
        <title>Comparative genomic analyses of the human fungal pathogens Coccidioides and their relatives.</title>
        <authorList>
            <person name="Sharpton T.J."/>
            <person name="Stajich J.E."/>
            <person name="Rounsley S.D."/>
            <person name="Gardner M.J."/>
            <person name="Wortman J.R."/>
            <person name="Jordar V.S."/>
            <person name="Maiti R."/>
            <person name="Kodira C.D."/>
            <person name="Neafsey D.E."/>
            <person name="Zeng Q."/>
            <person name="Hung C.-Y."/>
            <person name="McMahan C."/>
            <person name="Muszewska A."/>
            <person name="Grynberg M."/>
            <person name="Mandel M.A."/>
            <person name="Kellner E.M."/>
            <person name="Barker B.M."/>
            <person name="Galgiani J.N."/>
            <person name="Orbach M.J."/>
            <person name="Kirkland T.N."/>
            <person name="Cole G.T."/>
            <person name="Henn M.R."/>
            <person name="Birren B.W."/>
            <person name="Taylor J.W."/>
        </authorList>
    </citation>
    <scope>NUCLEOTIDE SEQUENCE [LARGE SCALE GENOMIC DNA]</scope>
    <source>
        <strain evidence="2">RS</strain>
    </source>
</reference>
<gene>
    <name evidence="1" type="ORF">CIMG_03250</name>
</gene>
<organism evidence="1 2">
    <name type="scientific">Coccidioides immitis (strain RS)</name>
    <name type="common">Valley fever fungus</name>
    <dbReference type="NCBI Taxonomy" id="246410"/>
    <lineage>
        <taxon>Eukaryota</taxon>
        <taxon>Fungi</taxon>
        <taxon>Dikarya</taxon>
        <taxon>Ascomycota</taxon>
        <taxon>Pezizomycotina</taxon>
        <taxon>Eurotiomycetes</taxon>
        <taxon>Eurotiomycetidae</taxon>
        <taxon>Onygenales</taxon>
        <taxon>Onygenaceae</taxon>
        <taxon>Coccidioides</taxon>
    </lineage>
</organism>